<evidence type="ECO:0008006" key="4">
    <source>
        <dbReference type="Google" id="ProtNLM"/>
    </source>
</evidence>
<dbReference type="AlphaFoldDB" id="A0A2S1YNA7"/>
<proteinExistence type="predicted"/>
<name>A0A2S1YNA7_9FLAO</name>
<organism evidence="2 3">
    <name type="scientific">Flavobacterium crocinum</name>
    <dbReference type="NCBI Taxonomy" id="2183896"/>
    <lineage>
        <taxon>Bacteria</taxon>
        <taxon>Pseudomonadati</taxon>
        <taxon>Bacteroidota</taxon>
        <taxon>Flavobacteriia</taxon>
        <taxon>Flavobacteriales</taxon>
        <taxon>Flavobacteriaceae</taxon>
        <taxon>Flavobacterium</taxon>
    </lineage>
</organism>
<evidence type="ECO:0000313" key="2">
    <source>
        <dbReference type="EMBL" id="AWK05531.1"/>
    </source>
</evidence>
<dbReference type="OrthoDB" id="1307467at2"/>
<dbReference type="KEGG" id="fcr:HYN56_15310"/>
<evidence type="ECO:0000256" key="1">
    <source>
        <dbReference type="SAM" id="SignalP"/>
    </source>
</evidence>
<sequence>MKTHVMLTLFLWFTATVTYSQVGMTTNNPNKDAVLDLNNSDGTNTKGLLLPKVALTATNSPAPLSTHIKGMKVYNTTKTTITGSSTNQVIPGIYYNDGSQWILENPENTFWSTTGNSGTVAGTNKIGSLNWSYPLITRTNNVEATRIFNNYLIGTSYPLTGGSATAMAVKNGTAGAIQLIDGTQGTGKILTSNSNGLATWQDKPSAEVLYPNFVPAGGGVALNTVPGGNGYVYTGCSLTLPPGKWLCKLNLIMKKTDGTYSAADSCGSIVSYFSESSTSSTSTTNTSQILKMRNMFPPNSLYGMIEGHIILENTTASDKTYYYWAWYGTNSRVNMTINFPAAGPENKLIVERIY</sequence>
<keyword evidence="3" id="KW-1185">Reference proteome</keyword>
<keyword evidence="1" id="KW-0732">Signal</keyword>
<dbReference type="RefSeq" id="WP_109192971.1">
    <property type="nucleotide sequence ID" value="NZ_CP029255.1"/>
</dbReference>
<feature type="chain" id="PRO_5015404538" description="Adhesin" evidence="1">
    <location>
        <begin position="21"/>
        <end position="354"/>
    </location>
</feature>
<reference evidence="2 3" key="1">
    <citation type="submission" date="2018-05" db="EMBL/GenBank/DDBJ databases">
        <title>Genome sequencing of Flavobacterium sp. HYN0056.</title>
        <authorList>
            <person name="Yi H."/>
            <person name="Baek C."/>
        </authorList>
    </citation>
    <scope>NUCLEOTIDE SEQUENCE [LARGE SCALE GENOMIC DNA]</scope>
    <source>
        <strain evidence="2 3">HYN0056</strain>
    </source>
</reference>
<gene>
    <name evidence="2" type="ORF">HYN56_15310</name>
</gene>
<evidence type="ECO:0000313" key="3">
    <source>
        <dbReference type="Proteomes" id="UP000245250"/>
    </source>
</evidence>
<accession>A0A2S1YNA7</accession>
<protein>
    <recommendedName>
        <fullName evidence="4">Adhesin</fullName>
    </recommendedName>
</protein>
<dbReference type="EMBL" id="CP029255">
    <property type="protein sequence ID" value="AWK05531.1"/>
    <property type="molecule type" value="Genomic_DNA"/>
</dbReference>
<feature type="signal peptide" evidence="1">
    <location>
        <begin position="1"/>
        <end position="20"/>
    </location>
</feature>
<dbReference type="Proteomes" id="UP000245250">
    <property type="component" value="Chromosome"/>
</dbReference>